<dbReference type="SUPFAM" id="SSF51735">
    <property type="entry name" value="NAD(P)-binding Rossmann-fold domains"/>
    <property type="match status" value="1"/>
</dbReference>
<evidence type="ECO:0000259" key="2">
    <source>
        <dbReference type="Pfam" id="PF02894"/>
    </source>
</evidence>
<dbReference type="GO" id="GO:0016491">
    <property type="term" value="F:oxidoreductase activity"/>
    <property type="evidence" value="ECO:0007669"/>
    <property type="project" value="TreeGrafter"/>
</dbReference>
<dbReference type="InterPro" id="IPR036291">
    <property type="entry name" value="NAD(P)-bd_dom_sf"/>
</dbReference>
<dbReference type="OrthoDB" id="64915at2759"/>
<dbReference type="EMBL" id="ML977164">
    <property type="protein sequence ID" value="KAF1985021.1"/>
    <property type="molecule type" value="Genomic_DNA"/>
</dbReference>
<gene>
    <name evidence="3" type="ORF">K402DRAFT_395072</name>
</gene>
<reference evidence="3" key="1">
    <citation type="journal article" date="2020" name="Stud. Mycol.">
        <title>101 Dothideomycetes genomes: a test case for predicting lifestyles and emergence of pathogens.</title>
        <authorList>
            <person name="Haridas S."/>
            <person name="Albert R."/>
            <person name="Binder M."/>
            <person name="Bloem J."/>
            <person name="Labutti K."/>
            <person name="Salamov A."/>
            <person name="Andreopoulos B."/>
            <person name="Baker S."/>
            <person name="Barry K."/>
            <person name="Bills G."/>
            <person name="Bluhm B."/>
            <person name="Cannon C."/>
            <person name="Castanera R."/>
            <person name="Culley D."/>
            <person name="Daum C."/>
            <person name="Ezra D."/>
            <person name="Gonzalez J."/>
            <person name="Henrissat B."/>
            <person name="Kuo A."/>
            <person name="Liang C."/>
            <person name="Lipzen A."/>
            <person name="Lutzoni F."/>
            <person name="Magnuson J."/>
            <person name="Mondo S."/>
            <person name="Nolan M."/>
            <person name="Ohm R."/>
            <person name="Pangilinan J."/>
            <person name="Park H.-J."/>
            <person name="Ramirez L."/>
            <person name="Alfaro M."/>
            <person name="Sun H."/>
            <person name="Tritt A."/>
            <person name="Yoshinaga Y."/>
            <person name="Zwiers L.-H."/>
            <person name="Turgeon B."/>
            <person name="Goodwin S."/>
            <person name="Spatafora J."/>
            <person name="Crous P."/>
            <person name="Grigoriev I."/>
        </authorList>
    </citation>
    <scope>NUCLEOTIDE SEQUENCE</scope>
    <source>
        <strain evidence="3">CBS 113979</strain>
    </source>
</reference>
<accession>A0A6G1GVN5</accession>
<feature type="domain" description="Gfo/Idh/MocA-like oxidoreductase N-terminal" evidence="1">
    <location>
        <begin position="7"/>
        <end position="129"/>
    </location>
</feature>
<proteinExistence type="predicted"/>
<dbReference type="InterPro" id="IPR004104">
    <property type="entry name" value="Gfo/Idh/MocA-like_OxRdtase_C"/>
</dbReference>
<dbReference type="Proteomes" id="UP000800041">
    <property type="component" value="Unassembled WGS sequence"/>
</dbReference>
<protein>
    <submittedName>
        <fullName evidence="3">NAD(P)-binding protein</fullName>
    </submittedName>
</protein>
<dbReference type="SUPFAM" id="SSF55347">
    <property type="entry name" value="Glyceraldehyde-3-phosphate dehydrogenase-like, C-terminal domain"/>
    <property type="match status" value="1"/>
</dbReference>
<dbReference type="PANTHER" id="PTHR42840:SF7">
    <property type="entry name" value="BINDING ROSSMANN FOLD OXIDOREDUCTASE, PUTATIVE (AFU_ORTHOLOGUE AFUA_4G10190)-RELATED"/>
    <property type="match status" value="1"/>
</dbReference>
<dbReference type="AlphaFoldDB" id="A0A6G1GVN5"/>
<name>A0A6G1GVN5_9PEZI</name>
<dbReference type="Pfam" id="PF01408">
    <property type="entry name" value="GFO_IDH_MocA"/>
    <property type="match status" value="1"/>
</dbReference>
<dbReference type="PANTHER" id="PTHR42840">
    <property type="entry name" value="NAD(P)-BINDING ROSSMANN-FOLD SUPERFAMILY PROTEIN-RELATED"/>
    <property type="match status" value="1"/>
</dbReference>
<evidence type="ECO:0000313" key="4">
    <source>
        <dbReference type="Proteomes" id="UP000800041"/>
    </source>
</evidence>
<dbReference type="InterPro" id="IPR000683">
    <property type="entry name" value="Gfo/Idh/MocA-like_OxRdtase_N"/>
</dbReference>
<organism evidence="3 4">
    <name type="scientific">Aulographum hederae CBS 113979</name>
    <dbReference type="NCBI Taxonomy" id="1176131"/>
    <lineage>
        <taxon>Eukaryota</taxon>
        <taxon>Fungi</taxon>
        <taxon>Dikarya</taxon>
        <taxon>Ascomycota</taxon>
        <taxon>Pezizomycotina</taxon>
        <taxon>Dothideomycetes</taxon>
        <taxon>Pleosporomycetidae</taxon>
        <taxon>Aulographales</taxon>
        <taxon>Aulographaceae</taxon>
    </lineage>
</organism>
<dbReference type="Gene3D" id="3.40.50.720">
    <property type="entry name" value="NAD(P)-binding Rossmann-like Domain"/>
    <property type="match status" value="1"/>
</dbReference>
<dbReference type="GO" id="GO:0006740">
    <property type="term" value="P:NADPH regeneration"/>
    <property type="evidence" value="ECO:0007669"/>
    <property type="project" value="TreeGrafter"/>
</dbReference>
<dbReference type="GO" id="GO:0000166">
    <property type="term" value="F:nucleotide binding"/>
    <property type="evidence" value="ECO:0007669"/>
    <property type="project" value="InterPro"/>
</dbReference>
<dbReference type="Gene3D" id="3.30.360.10">
    <property type="entry name" value="Dihydrodipicolinate Reductase, domain 2"/>
    <property type="match status" value="1"/>
</dbReference>
<sequence>MSSQRKLRVGIIGAGEVSQVIHLPILAMLSHLYTISAICDVSQKNADHCAEKFHIPLSTVSADEVISSKDVDIVFVLTSDEFHETYTVAALQAGKNVMLEKPITLSILSAVRIIEAERAAKGARVFVGYMRRYATSFTQAFKREVASIPKILYARVRDFSGPNAQFVAQSGTFQVRNTDFPPEASKARTEKLNALFAEAFPNKEVTPERQKYCRFLGSLGSHDISLMREILGSPDSVAGVSVNEPFYTAIFNFRNKSGEPFAATYESGIDRVPNFDAHLAVYGEDKRVHISYPSPYVKGLPIVVKVDELNEFGEMTSREVLSSYEDAYTTELQELYQCVVEGKEIKTTTEDALMDLKLYDEMYRKYDEGLSKQG</sequence>
<keyword evidence="4" id="KW-1185">Reference proteome</keyword>
<dbReference type="Pfam" id="PF02894">
    <property type="entry name" value="GFO_IDH_MocA_C"/>
    <property type="match status" value="1"/>
</dbReference>
<dbReference type="GO" id="GO:0005737">
    <property type="term" value="C:cytoplasm"/>
    <property type="evidence" value="ECO:0007669"/>
    <property type="project" value="TreeGrafter"/>
</dbReference>
<evidence type="ECO:0000313" key="3">
    <source>
        <dbReference type="EMBL" id="KAF1985021.1"/>
    </source>
</evidence>
<evidence type="ECO:0000259" key="1">
    <source>
        <dbReference type="Pfam" id="PF01408"/>
    </source>
</evidence>
<feature type="domain" description="Gfo/Idh/MocA-like oxidoreductase C-terminal" evidence="2">
    <location>
        <begin position="210"/>
        <end position="368"/>
    </location>
</feature>